<accession>A0A5J4U8L1</accession>
<dbReference type="AlphaFoldDB" id="A0A5J4U8L1"/>
<gene>
    <name evidence="1" type="ORF">EZS28_038437</name>
</gene>
<comment type="caution">
    <text evidence="1">The sequence shown here is derived from an EMBL/GenBank/DDBJ whole genome shotgun (WGS) entry which is preliminary data.</text>
</comment>
<protein>
    <submittedName>
        <fullName evidence="1">Uncharacterized protein</fullName>
    </submittedName>
</protein>
<name>A0A5J4U8L1_9EUKA</name>
<dbReference type="OrthoDB" id="5960276at2759"/>
<dbReference type="Proteomes" id="UP000324800">
    <property type="component" value="Unassembled WGS sequence"/>
</dbReference>
<dbReference type="EMBL" id="SNRW01019805">
    <property type="protein sequence ID" value="KAA6366035.1"/>
    <property type="molecule type" value="Genomic_DNA"/>
</dbReference>
<sequence length="142" mass="16652">MILYGQRFNTQKRYYFAKEKLKKWTKINHYTLFDLLAMKPHISITEVLAQFTSVNTSASSALQFIDRLSSMLSLTFDIDLKNNHKLQIIMKAILVHMIVNRYIKTHGTWEYYLTIGDKKPAEIEGIPLRHSVICEQTDKEDL</sequence>
<evidence type="ECO:0000313" key="1">
    <source>
        <dbReference type="EMBL" id="KAA6366035.1"/>
    </source>
</evidence>
<organism evidence="1 2">
    <name type="scientific">Streblomastix strix</name>
    <dbReference type="NCBI Taxonomy" id="222440"/>
    <lineage>
        <taxon>Eukaryota</taxon>
        <taxon>Metamonada</taxon>
        <taxon>Preaxostyla</taxon>
        <taxon>Oxymonadida</taxon>
        <taxon>Streblomastigidae</taxon>
        <taxon>Streblomastix</taxon>
    </lineage>
</organism>
<evidence type="ECO:0000313" key="2">
    <source>
        <dbReference type="Proteomes" id="UP000324800"/>
    </source>
</evidence>
<reference evidence="1 2" key="1">
    <citation type="submission" date="2019-03" db="EMBL/GenBank/DDBJ databases">
        <title>Single cell metagenomics reveals metabolic interactions within the superorganism composed of flagellate Streblomastix strix and complex community of Bacteroidetes bacteria on its surface.</title>
        <authorList>
            <person name="Treitli S.C."/>
            <person name="Kolisko M."/>
            <person name="Husnik F."/>
            <person name="Keeling P."/>
            <person name="Hampl V."/>
        </authorList>
    </citation>
    <scope>NUCLEOTIDE SEQUENCE [LARGE SCALE GENOMIC DNA]</scope>
    <source>
        <strain evidence="1">ST1C</strain>
    </source>
</reference>
<proteinExistence type="predicted"/>